<evidence type="ECO:0000313" key="1">
    <source>
        <dbReference type="EMBL" id="MFC7315662.1"/>
    </source>
</evidence>
<reference evidence="1 2" key="1">
    <citation type="journal article" date="2019" name="Int. J. Syst. Evol. Microbiol.">
        <title>The Global Catalogue of Microorganisms (GCM) 10K type strain sequencing project: providing services to taxonomists for standard genome sequencing and annotation.</title>
        <authorList>
            <consortium name="The Broad Institute Genomics Platform"/>
            <consortium name="The Broad Institute Genome Sequencing Center for Infectious Disease"/>
            <person name="Wu L."/>
            <person name="Ma J."/>
        </authorList>
    </citation>
    <scope>NUCLEOTIDE SEQUENCE [LARGE SCALE GENOMIC DNA]</scope>
    <source>
        <strain evidence="1 2">PSR21</strain>
    </source>
</reference>
<name>A0ABD6A5L9_9EURY</name>
<organism evidence="1 2">
    <name type="scientific">Halomarina halobia</name>
    <dbReference type="NCBI Taxonomy" id="3033386"/>
    <lineage>
        <taxon>Archaea</taxon>
        <taxon>Methanobacteriati</taxon>
        <taxon>Methanobacteriota</taxon>
        <taxon>Stenosarchaea group</taxon>
        <taxon>Halobacteria</taxon>
        <taxon>Halobacteriales</taxon>
        <taxon>Natronomonadaceae</taxon>
        <taxon>Halomarina</taxon>
    </lineage>
</organism>
<dbReference type="RefSeq" id="WP_276305064.1">
    <property type="nucleotide sequence ID" value="NZ_CP119992.1"/>
</dbReference>
<evidence type="ECO:0000313" key="2">
    <source>
        <dbReference type="Proteomes" id="UP001596547"/>
    </source>
</evidence>
<proteinExistence type="predicted"/>
<accession>A0ABD6A5L9</accession>
<dbReference type="Pfam" id="PF24411">
    <property type="entry name" value="DUF7545"/>
    <property type="match status" value="1"/>
</dbReference>
<keyword evidence="2" id="KW-1185">Reference proteome</keyword>
<dbReference type="InterPro" id="IPR055967">
    <property type="entry name" value="DUF7545"/>
</dbReference>
<comment type="caution">
    <text evidence="1">The sequence shown here is derived from an EMBL/GenBank/DDBJ whole genome shotgun (WGS) entry which is preliminary data.</text>
</comment>
<dbReference type="AlphaFoldDB" id="A0ABD6A5L9"/>
<dbReference type="EMBL" id="JBHTBF010000001">
    <property type="protein sequence ID" value="MFC7315662.1"/>
    <property type="molecule type" value="Genomic_DNA"/>
</dbReference>
<protein>
    <submittedName>
        <fullName evidence="1">Uncharacterized protein</fullName>
    </submittedName>
</protein>
<dbReference type="GeneID" id="79314633"/>
<sequence>MTTKDDTVLVTIESPDGEDDVTLPSHLLDLLAEDGQSAAEVVGDLALMSCAQRIHATVAHGQGETDERLQAIEGTTMDLFEERFGMSFGEATGHQH</sequence>
<dbReference type="Proteomes" id="UP001596547">
    <property type="component" value="Unassembled WGS sequence"/>
</dbReference>
<gene>
    <name evidence="1" type="ORF">ACFQPE_02475</name>
</gene>